<evidence type="ECO:0000256" key="1">
    <source>
        <dbReference type="ARBA" id="ARBA00004123"/>
    </source>
</evidence>
<feature type="domain" description="PPIase cyclophilin-type" evidence="3">
    <location>
        <begin position="18"/>
        <end position="187"/>
    </location>
</feature>
<dbReference type="AlphaFoldDB" id="A0A2J7ZYI2"/>
<dbReference type="InterPro" id="IPR029000">
    <property type="entry name" value="Cyclophilin-like_dom_sf"/>
</dbReference>
<dbReference type="PROSITE" id="PS50072">
    <property type="entry name" value="CSA_PPIASE_2"/>
    <property type="match status" value="1"/>
</dbReference>
<proteinExistence type="predicted"/>
<reference evidence="4 5" key="1">
    <citation type="journal article" date="2017" name="Mol. Biol. Evol.">
        <title>The 4-celled Tetrabaena socialis nuclear genome reveals the essential components for genetic control of cell number at the origin of multicellularity in the volvocine lineage.</title>
        <authorList>
            <person name="Featherston J."/>
            <person name="Arakaki Y."/>
            <person name="Hanschen E.R."/>
            <person name="Ferris P.J."/>
            <person name="Michod R.E."/>
            <person name="Olson B.J.S.C."/>
            <person name="Nozaki H."/>
            <person name="Durand P.M."/>
        </authorList>
    </citation>
    <scope>NUCLEOTIDE SEQUENCE [LARGE SCALE GENOMIC DNA]</scope>
    <source>
        <strain evidence="4 5">NIES-571</strain>
    </source>
</reference>
<sequence length="240" mass="26313">MSNIYNLEPPTKGKVILHTSLGDLEIELWPKEAPKVCRAKGSVRGESIYGEAFKDEFHSRLRFTRRIPRAALLPGRERLCGVAAAGTVGPRRTPGARLRGWAPGAELRGGLVACANQNEPNSNGAQFFFTLDKADWLNNRNTIFGRIVGDTVYNMLRFNELPLARSSPLPRVRPRPTPSTMAADARKRAAGRTKNLALLSFGEEAEEEEAHASAAAAAAKRSKIRSAHDVLEDDRGPIFT</sequence>
<accession>A0A2J7ZYI2</accession>
<dbReference type="InterPro" id="IPR002130">
    <property type="entry name" value="Cyclophilin-type_PPIase_dom"/>
</dbReference>
<dbReference type="PANTHER" id="PTHR45625:SF6">
    <property type="entry name" value="SPLICEOSOME-ASSOCIATED PROTEIN CWC27 HOMOLOG"/>
    <property type="match status" value="1"/>
</dbReference>
<protein>
    <submittedName>
        <fullName evidence="4">Peptidyl-prolyl cis-trans isomerase CWC27</fullName>
    </submittedName>
</protein>
<keyword evidence="2" id="KW-0539">Nucleus</keyword>
<evidence type="ECO:0000313" key="4">
    <source>
        <dbReference type="EMBL" id="PNH05318.1"/>
    </source>
</evidence>
<keyword evidence="4" id="KW-0413">Isomerase</keyword>
<dbReference type="Pfam" id="PF00160">
    <property type="entry name" value="Pro_isomerase"/>
    <property type="match status" value="1"/>
</dbReference>
<comment type="caution">
    <text evidence="4">The sequence shown here is derived from an EMBL/GenBank/DDBJ whole genome shotgun (WGS) entry which is preliminary data.</text>
</comment>
<dbReference type="GO" id="GO:0071013">
    <property type="term" value="C:catalytic step 2 spliceosome"/>
    <property type="evidence" value="ECO:0007669"/>
    <property type="project" value="TreeGrafter"/>
</dbReference>
<gene>
    <name evidence="4" type="ORF">TSOC_008440</name>
</gene>
<dbReference type="SUPFAM" id="SSF50891">
    <property type="entry name" value="Cyclophilin-like"/>
    <property type="match status" value="1"/>
</dbReference>
<evidence type="ECO:0000313" key="5">
    <source>
        <dbReference type="Proteomes" id="UP000236333"/>
    </source>
</evidence>
<keyword evidence="5" id="KW-1185">Reference proteome</keyword>
<evidence type="ECO:0000256" key="2">
    <source>
        <dbReference type="ARBA" id="ARBA00023242"/>
    </source>
</evidence>
<dbReference type="InterPro" id="IPR044666">
    <property type="entry name" value="Cyclophilin_A-like"/>
</dbReference>
<dbReference type="EMBL" id="PGGS01000315">
    <property type="protein sequence ID" value="PNH05318.1"/>
    <property type="molecule type" value="Genomic_DNA"/>
</dbReference>
<dbReference type="Gene3D" id="2.40.100.10">
    <property type="entry name" value="Cyclophilin-like"/>
    <property type="match status" value="2"/>
</dbReference>
<comment type="subcellular location">
    <subcellularLocation>
        <location evidence="1">Nucleus</location>
    </subcellularLocation>
</comment>
<dbReference type="OrthoDB" id="442970at2759"/>
<dbReference type="PANTHER" id="PTHR45625">
    <property type="entry name" value="PEPTIDYL-PROLYL CIS-TRANS ISOMERASE-RELATED"/>
    <property type="match status" value="1"/>
</dbReference>
<evidence type="ECO:0000259" key="3">
    <source>
        <dbReference type="PROSITE" id="PS50072"/>
    </source>
</evidence>
<name>A0A2J7ZYI2_9CHLO</name>
<organism evidence="4 5">
    <name type="scientific">Tetrabaena socialis</name>
    <dbReference type="NCBI Taxonomy" id="47790"/>
    <lineage>
        <taxon>Eukaryota</taxon>
        <taxon>Viridiplantae</taxon>
        <taxon>Chlorophyta</taxon>
        <taxon>core chlorophytes</taxon>
        <taxon>Chlorophyceae</taxon>
        <taxon>CS clade</taxon>
        <taxon>Chlamydomonadales</taxon>
        <taxon>Tetrabaenaceae</taxon>
        <taxon>Tetrabaena</taxon>
    </lineage>
</organism>
<dbReference type="GO" id="GO:0003755">
    <property type="term" value="F:peptidyl-prolyl cis-trans isomerase activity"/>
    <property type="evidence" value="ECO:0007669"/>
    <property type="project" value="InterPro"/>
</dbReference>
<dbReference type="Proteomes" id="UP000236333">
    <property type="component" value="Unassembled WGS sequence"/>
</dbReference>